<gene>
    <name evidence="1" type="ORF">J2739_004854</name>
</gene>
<evidence type="ECO:0000313" key="1">
    <source>
        <dbReference type="EMBL" id="MDR6539059.1"/>
    </source>
</evidence>
<comment type="caution">
    <text evidence="1">The sequence shown here is derived from an EMBL/GenBank/DDBJ whole genome shotgun (WGS) entry which is preliminary data.</text>
</comment>
<dbReference type="PROSITE" id="PS51257">
    <property type="entry name" value="PROKAR_LIPOPROTEIN"/>
    <property type="match status" value="1"/>
</dbReference>
<dbReference type="EMBL" id="JAVDRF010000013">
    <property type="protein sequence ID" value="MDR6539059.1"/>
    <property type="molecule type" value="Genomic_DNA"/>
</dbReference>
<organism evidence="1 2">
    <name type="scientific">Variovorax soli</name>
    <dbReference type="NCBI Taxonomy" id="376815"/>
    <lineage>
        <taxon>Bacteria</taxon>
        <taxon>Pseudomonadati</taxon>
        <taxon>Pseudomonadota</taxon>
        <taxon>Betaproteobacteria</taxon>
        <taxon>Burkholderiales</taxon>
        <taxon>Comamonadaceae</taxon>
        <taxon>Variovorax</taxon>
    </lineage>
</organism>
<protein>
    <recommendedName>
        <fullName evidence="3">Lipoprotein</fullName>
    </recommendedName>
</protein>
<dbReference type="Proteomes" id="UP001184230">
    <property type="component" value="Unassembled WGS sequence"/>
</dbReference>
<evidence type="ECO:0000313" key="2">
    <source>
        <dbReference type="Proteomes" id="UP001184230"/>
    </source>
</evidence>
<evidence type="ECO:0008006" key="3">
    <source>
        <dbReference type="Google" id="ProtNLM"/>
    </source>
</evidence>
<sequence>MKTQTLAILLALLTAGCQTPTPNYDARFGDAVRDAKRKMTIHPDAGKTTDTGLGLDGRAAHDSLIRYHESFKEPPPVVNVINIGGAIGSGGGR</sequence>
<name>A0ABU1NKT6_9BURK</name>
<reference evidence="1 2" key="1">
    <citation type="submission" date="2023-07" db="EMBL/GenBank/DDBJ databases">
        <title>Sorghum-associated microbial communities from plants grown in Nebraska, USA.</title>
        <authorList>
            <person name="Schachtman D."/>
        </authorList>
    </citation>
    <scope>NUCLEOTIDE SEQUENCE [LARGE SCALE GENOMIC DNA]</scope>
    <source>
        <strain evidence="1 2">DS1781</strain>
    </source>
</reference>
<dbReference type="RefSeq" id="WP_309906441.1">
    <property type="nucleotide sequence ID" value="NZ_JAVDRF010000013.1"/>
</dbReference>
<proteinExistence type="predicted"/>
<accession>A0ABU1NKT6</accession>
<keyword evidence="2" id="KW-1185">Reference proteome</keyword>